<feature type="chain" id="PRO_5041963892" evidence="2">
    <location>
        <begin position="21"/>
        <end position="288"/>
    </location>
</feature>
<dbReference type="AlphaFoldDB" id="A0AAD5X826"/>
<feature type="region of interest" description="Disordered" evidence="1">
    <location>
        <begin position="135"/>
        <end position="200"/>
    </location>
</feature>
<reference evidence="3" key="1">
    <citation type="submission" date="2020-05" db="EMBL/GenBank/DDBJ databases">
        <title>Phylogenomic resolution of chytrid fungi.</title>
        <authorList>
            <person name="Stajich J.E."/>
            <person name="Amses K."/>
            <person name="Simmons R."/>
            <person name="Seto K."/>
            <person name="Myers J."/>
            <person name="Bonds A."/>
            <person name="Quandt C.A."/>
            <person name="Barry K."/>
            <person name="Liu P."/>
            <person name="Grigoriev I."/>
            <person name="Longcore J.E."/>
            <person name="James T.Y."/>
        </authorList>
    </citation>
    <scope>NUCLEOTIDE SEQUENCE</scope>
    <source>
        <strain evidence="3">JEL0318</strain>
    </source>
</reference>
<gene>
    <name evidence="3" type="ORF">HK097_007396</name>
</gene>
<dbReference type="Proteomes" id="UP001212841">
    <property type="component" value="Unassembled WGS sequence"/>
</dbReference>
<evidence type="ECO:0000256" key="2">
    <source>
        <dbReference type="SAM" id="SignalP"/>
    </source>
</evidence>
<evidence type="ECO:0000256" key="1">
    <source>
        <dbReference type="SAM" id="MobiDB-lite"/>
    </source>
</evidence>
<evidence type="ECO:0000313" key="3">
    <source>
        <dbReference type="EMBL" id="KAJ3056296.1"/>
    </source>
</evidence>
<keyword evidence="4" id="KW-1185">Reference proteome</keyword>
<dbReference type="EMBL" id="JADGJD010000038">
    <property type="protein sequence ID" value="KAJ3056296.1"/>
    <property type="molecule type" value="Genomic_DNA"/>
</dbReference>
<sequence>MHIPKSILPLLFAAVPLASAQCPAEGYFPTACSVCVKSGKQPTSPPSDFSGTPDAYLTNIYINVVSGTQSSSGGLVKDDWDIPGQGGTRGTDCVCQGSVTTSTSGGCLGTRNQCRNAAEPSRFCLVTTERTNNQITVEEKEVSTEAPAGWTANPFAAGNDTSASPSPAASPSAGATPTNATDATQSPGATTTAAASNGTVVPTDSVSANITSAIATLTDSILTTSPAPGGIIPSIGTNIGNTNTRTTVATRAITTTAIATVPSSANQVNAKVGTFGGLVLAVLGVAVL</sequence>
<feature type="signal peptide" evidence="2">
    <location>
        <begin position="1"/>
        <end position="20"/>
    </location>
</feature>
<proteinExistence type="predicted"/>
<comment type="caution">
    <text evidence="3">The sequence shown here is derived from an EMBL/GenBank/DDBJ whole genome shotgun (WGS) entry which is preliminary data.</text>
</comment>
<feature type="compositionally biased region" description="Low complexity" evidence="1">
    <location>
        <begin position="161"/>
        <end position="199"/>
    </location>
</feature>
<keyword evidence="2" id="KW-0732">Signal</keyword>
<protein>
    <submittedName>
        <fullName evidence="3">Uncharacterized protein</fullName>
    </submittedName>
</protein>
<name>A0AAD5X826_9FUNG</name>
<organism evidence="3 4">
    <name type="scientific">Rhizophlyctis rosea</name>
    <dbReference type="NCBI Taxonomy" id="64517"/>
    <lineage>
        <taxon>Eukaryota</taxon>
        <taxon>Fungi</taxon>
        <taxon>Fungi incertae sedis</taxon>
        <taxon>Chytridiomycota</taxon>
        <taxon>Chytridiomycota incertae sedis</taxon>
        <taxon>Chytridiomycetes</taxon>
        <taxon>Rhizophlyctidales</taxon>
        <taxon>Rhizophlyctidaceae</taxon>
        <taxon>Rhizophlyctis</taxon>
    </lineage>
</organism>
<evidence type="ECO:0000313" key="4">
    <source>
        <dbReference type="Proteomes" id="UP001212841"/>
    </source>
</evidence>
<accession>A0AAD5X826</accession>